<keyword evidence="2" id="KW-0472">Membrane</keyword>
<feature type="transmembrane region" description="Helical" evidence="2">
    <location>
        <begin position="484"/>
        <end position="502"/>
    </location>
</feature>
<keyword evidence="2" id="KW-0812">Transmembrane</keyword>
<feature type="domain" description="Protein kinase" evidence="3">
    <location>
        <begin position="105"/>
        <end position="454"/>
    </location>
</feature>
<dbReference type="Pfam" id="PF03109">
    <property type="entry name" value="ABC1"/>
    <property type="match status" value="1"/>
</dbReference>
<feature type="transmembrane region" description="Helical" evidence="2">
    <location>
        <begin position="460"/>
        <end position="477"/>
    </location>
</feature>
<accession>Q9HJU8</accession>
<protein>
    <submittedName>
        <fullName evidence="4">ABC transporter related protein</fullName>
    </submittedName>
</protein>
<dbReference type="RefSeq" id="WP_010901275.1">
    <property type="nucleotide sequence ID" value="NC_002578.1"/>
</dbReference>
<dbReference type="KEGG" id="tac:Ta0865"/>
<evidence type="ECO:0000313" key="4">
    <source>
        <dbReference type="EMBL" id="CAC11994.1"/>
    </source>
</evidence>
<dbReference type="PANTHER" id="PTHR10566:SF113">
    <property type="entry name" value="PROTEIN ACTIVITY OF BC1 COMPLEX KINASE 7, CHLOROPLASTIC"/>
    <property type="match status" value="1"/>
</dbReference>
<dbReference type="AlphaFoldDB" id="Q9HJU8"/>
<dbReference type="PANTHER" id="PTHR10566">
    <property type="entry name" value="CHAPERONE-ACTIVITY OF BC1 COMPLEX CABC1 -RELATED"/>
    <property type="match status" value="1"/>
</dbReference>
<dbReference type="OrthoDB" id="8087at2157"/>
<evidence type="ECO:0000313" key="5">
    <source>
        <dbReference type="Proteomes" id="UP000001024"/>
    </source>
</evidence>
<dbReference type="eggNOG" id="arCOG01189">
    <property type="taxonomic scope" value="Archaea"/>
</dbReference>
<dbReference type="EMBL" id="AL445065">
    <property type="protein sequence ID" value="CAC11994.1"/>
    <property type="molecule type" value="Genomic_DNA"/>
</dbReference>
<dbReference type="SUPFAM" id="SSF56112">
    <property type="entry name" value="Protein kinase-like (PK-like)"/>
    <property type="match status" value="1"/>
</dbReference>
<dbReference type="InterPro" id="IPR004147">
    <property type="entry name" value="ABC1_dom"/>
</dbReference>
<evidence type="ECO:0000259" key="3">
    <source>
        <dbReference type="PROSITE" id="PS50011"/>
    </source>
</evidence>
<dbReference type="CDD" id="cd05121">
    <property type="entry name" value="ABC1_ADCK3-like"/>
    <property type="match status" value="1"/>
</dbReference>
<name>Q9HJU8_THEAC</name>
<dbReference type="FunCoup" id="Q9HJU8">
    <property type="interactions" value="49"/>
</dbReference>
<dbReference type="HOGENOM" id="CLU_006533_0_3_2"/>
<organism evidence="4 5">
    <name type="scientific">Thermoplasma acidophilum (strain ATCC 25905 / DSM 1728 / JCM 9062 / NBRC 15155 / AMRC-C165)</name>
    <dbReference type="NCBI Taxonomy" id="273075"/>
    <lineage>
        <taxon>Archaea</taxon>
        <taxon>Methanobacteriati</taxon>
        <taxon>Thermoplasmatota</taxon>
        <taxon>Thermoplasmata</taxon>
        <taxon>Thermoplasmatales</taxon>
        <taxon>Thermoplasmataceae</taxon>
        <taxon>Thermoplasma</taxon>
    </lineage>
</organism>
<reference evidence="4 5" key="1">
    <citation type="journal article" date="2000" name="Nature">
        <title>The genome sequence of the thermoacidophilic scavenger Thermoplasma acidophilum.</title>
        <authorList>
            <person name="Ruepp A."/>
            <person name="Graml W."/>
            <person name="Santos-Martinez M.L."/>
            <person name="Koretke K.K."/>
            <person name="Volker C."/>
            <person name="Mewes H.W."/>
            <person name="Frishman D."/>
            <person name="Stocker S."/>
            <person name="Lupas A.N."/>
            <person name="Baumeister W."/>
        </authorList>
    </citation>
    <scope>NUCLEOTIDE SEQUENCE [LARGE SCALE GENOMIC DNA]</scope>
    <source>
        <strain evidence="5">ATCC 25905 / DSM 1728 / JCM 9062 / NBRC 15155 / AMRC-C165</strain>
    </source>
</reference>
<dbReference type="EnsemblBacteria" id="CAC11994">
    <property type="protein sequence ID" value="CAC11994"/>
    <property type="gene ID" value="CAC11994"/>
</dbReference>
<dbReference type="InterPro" id="IPR000719">
    <property type="entry name" value="Prot_kinase_dom"/>
</dbReference>
<dbReference type="InterPro" id="IPR011009">
    <property type="entry name" value="Kinase-like_dom_sf"/>
</dbReference>
<dbReference type="InParanoid" id="Q9HJU8"/>
<comment type="similarity">
    <text evidence="1">Belongs to the protein kinase superfamily. ADCK protein kinase family.</text>
</comment>
<dbReference type="GO" id="GO:0004672">
    <property type="term" value="F:protein kinase activity"/>
    <property type="evidence" value="ECO:0007669"/>
    <property type="project" value="InterPro"/>
</dbReference>
<proteinExistence type="inferred from homology"/>
<sequence length="504" mass="58862">MKYGFLEKLYPVFRRYLKDRKHEREDHEWDYEIERHGEIAVRRFIELGPTFIKLGQILSARPDLLPKEYLKSFRLLQDRVDPDPFPLAREIIERNVGKIEDVFEYFNENAISGASLGQVYEAVYHGKKVAVKVNRYNIEERVRNDLIVIKHLLRLAKGRIDNFLYLSIENVVSDFNRRIFDEIDYRKEASNMRAIAANLKEEDRVIVPGIIEELSGKEVLVMEYIEGIKIDDVQRLKDAGLDTKEIALRYDTIFMRMLLKNEIFHADPHPGNVSVREDGSIILYDFGMIGHINDDMRFRLLSLYDGLLNRDPDEIIDALIALNALSPGANRGVIRKGIELAISNFYGRSAEDLEIRELLDVANDVIFQFPFRLPRALVLYMRMSSLLEGVCQQLDPDFKFIRVLQKLLYDEGLIQTLYKQQLKNFLSDTLRSVEKAVQIVPLMKRRLESEDETVRPQRDYRIPASIFLGFILLSLFIEEKTRPLVFIPLIAIDIVAFLYIMIRK</sequence>
<dbReference type="STRING" id="273075.gene:9572079"/>
<dbReference type="PaxDb" id="273075-Ta0865"/>
<dbReference type="Gene3D" id="1.10.510.10">
    <property type="entry name" value="Transferase(Phosphotransferase) domain 1"/>
    <property type="match status" value="1"/>
</dbReference>
<dbReference type="InterPro" id="IPR050154">
    <property type="entry name" value="UbiB_kinase"/>
</dbReference>
<evidence type="ECO:0000256" key="1">
    <source>
        <dbReference type="ARBA" id="ARBA00009670"/>
    </source>
</evidence>
<keyword evidence="5" id="KW-1185">Reference proteome</keyword>
<dbReference type="PROSITE" id="PS50011">
    <property type="entry name" value="PROTEIN_KINASE_DOM"/>
    <property type="match status" value="1"/>
</dbReference>
<gene>
    <name evidence="4" type="ordered locus">Ta0865</name>
</gene>
<keyword evidence="2" id="KW-1133">Transmembrane helix</keyword>
<dbReference type="Proteomes" id="UP000001024">
    <property type="component" value="Chromosome"/>
</dbReference>
<evidence type="ECO:0000256" key="2">
    <source>
        <dbReference type="SAM" id="Phobius"/>
    </source>
</evidence>
<dbReference type="GO" id="GO:0005524">
    <property type="term" value="F:ATP binding"/>
    <property type="evidence" value="ECO:0007669"/>
    <property type="project" value="InterPro"/>
</dbReference>